<evidence type="ECO:0000313" key="1">
    <source>
        <dbReference type="EMBL" id="KAB1139270.1"/>
    </source>
</evidence>
<comment type="caution">
    <text evidence="1">The sequence shown here is derived from an EMBL/GenBank/DDBJ whole genome shotgun (WGS) entry which is preliminary data.</text>
</comment>
<evidence type="ECO:0000313" key="2">
    <source>
        <dbReference type="Proteomes" id="UP000442707"/>
    </source>
</evidence>
<reference evidence="1 2" key="1">
    <citation type="submission" date="2019-09" db="EMBL/GenBank/DDBJ databases">
        <title>Screening of Novel Bioactive Compounds from Soil-Associated.</title>
        <authorList>
            <person name="Zhao S."/>
        </authorList>
    </citation>
    <scope>NUCLEOTIDE SEQUENCE [LARGE SCALE GENOMIC DNA]</scope>
    <source>
        <strain evidence="1 2">HIT-DPA4</strain>
    </source>
</reference>
<gene>
    <name evidence="1" type="ORF">F7R91_40580</name>
</gene>
<name>A0A6H9UNQ0_9ACTN</name>
<organism evidence="1 2">
    <name type="scientific">Streptomyces luteolifulvus</name>
    <dbReference type="NCBI Taxonomy" id="2615112"/>
    <lineage>
        <taxon>Bacteria</taxon>
        <taxon>Bacillati</taxon>
        <taxon>Actinomycetota</taxon>
        <taxon>Actinomycetes</taxon>
        <taxon>Kitasatosporales</taxon>
        <taxon>Streptomycetaceae</taxon>
        <taxon>Streptomyces</taxon>
    </lineage>
</organism>
<keyword evidence="2" id="KW-1185">Reference proteome</keyword>
<accession>A0A6H9UNQ0</accession>
<sequence>MLDERSQRGRLQVVRQKWSWIVPDGLWEIAEPLLPPTRVRPQGGGTRNIPATVLWPGRDPLFPSAWTDQLDQYFADLQLQTCAGSDTSCRWRPRTNSLTP</sequence>
<protein>
    <submittedName>
        <fullName evidence="1">Uncharacterized protein</fullName>
    </submittedName>
</protein>
<dbReference type="EMBL" id="VZRB01000067">
    <property type="protein sequence ID" value="KAB1139270.1"/>
    <property type="molecule type" value="Genomic_DNA"/>
</dbReference>
<dbReference type="AlphaFoldDB" id="A0A6H9UNQ0"/>
<proteinExistence type="predicted"/>
<dbReference type="Proteomes" id="UP000442707">
    <property type="component" value="Unassembled WGS sequence"/>
</dbReference>